<dbReference type="GO" id="GO:0006203">
    <property type="term" value="P:dGTP catabolic process"/>
    <property type="evidence" value="ECO:0007669"/>
    <property type="project" value="TreeGrafter"/>
</dbReference>
<dbReference type="eggNOG" id="COG3956">
    <property type="taxonomic scope" value="Bacteria"/>
</dbReference>
<dbReference type="PATRIC" id="fig|1120926.3.peg.390"/>
<dbReference type="STRING" id="202952.GCA_000747725_03189"/>
<organism evidence="2 3">
    <name type="scientific">Acinetobacter gerneri DSM 14967 = CIP 107464 = MTCC 9824</name>
    <dbReference type="NCBI Taxonomy" id="1120926"/>
    <lineage>
        <taxon>Bacteria</taxon>
        <taxon>Pseudomonadati</taxon>
        <taxon>Pseudomonadota</taxon>
        <taxon>Gammaproteobacteria</taxon>
        <taxon>Moraxellales</taxon>
        <taxon>Moraxellaceae</taxon>
        <taxon>Acinetobacter</taxon>
    </lineage>
</organism>
<evidence type="ECO:0000313" key="3">
    <source>
        <dbReference type="Proteomes" id="UP000013117"/>
    </source>
</evidence>
<dbReference type="PANTHER" id="PTHR30522:SF0">
    <property type="entry name" value="NUCLEOSIDE TRIPHOSPHATE PYROPHOSPHOHYDROLASE"/>
    <property type="match status" value="1"/>
</dbReference>
<dbReference type="GO" id="GO:0046052">
    <property type="term" value="P:UTP catabolic process"/>
    <property type="evidence" value="ECO:0007669"/>
    <property type="project" value="TreeGrafter"/>
</dbReference>
<reference evidence="2 3" key="1">
    <citation type="submission" date="2013-02" db="EMBL/GenBank/DDBJ databases">
        <title>The Genome Sequence of Acinetobacter gerneri CIP 107464.</title>
        <authorList>
            <consortium name="The Broad Institute Genome Sequencing Platform"/>
            <consortium name="The Broad Institute Genome Sequencing Center for Infectious Disease"/>
            <person name="Cerqueira G."/>
            <person name="Feldgarden M."/>
            <person name="Courvalin P."/>
            <person name="Perichon B."/>
            <person name="Grillot-Courvalin C."/>
            <person name="Clermont D."/>
            <person name="Rocha E."/>
            <person name="Yoon E.-J."/>
            <person name="Nemec A."/>
            <person name="Walker B."/>
            <person name="Young S.K."/>
            <person name="Zeng Q."/>
            <person name="Gargeya S."/>
            <person name="Fitzgerald M."/>
            <person name="Haas B."/>
            <person name="Abouelleil A."/>
            <person name="Alvarado L."/>
            <person name="Arachchi H.M."/>
            <person name="Berlin A.M."/>
            <person name="Chapman S.B."/>
            <person name="Dewar J."/>
            <person name="Goldberg J."/>
            <person name="Griggs A."/>
            <person name="Gujja S."/>
            <person name="Hansen M."/>
            <person name="Howarth C."/>
            <person name="Imamovic A."/>
            <person name="Larimer J."/>
            <person name="McCowan C."/>
            <person name="Murphy C."/>
            <person name="Neiman D."/>
            <person name="Pearson M."/>
            <person name="Priest M."/>
            <person name="Roberts A."/>
            <person name="Saif S."/>
            <person name="Shea T."/>
            <person name="Sisk P."/>
            <person name="Sykes S."/>
            <person name="Wortman J."/>
            <person name="Nusbaum C."/>
            <person name="Birren B."/>
        </authorList>
    </citation>
    <scope>NUCLEOTIDE SEQUENCE [LARGE SCALE GENOMIC DNA]</scope>
    <source>
        <strain evidence="2 3">CIP 107464</strain>
    </source>
</reference>
<comment type="caution">
    <text evidence="2">The sequence shown here is derived from an EMBL/GenBank/DDBJ whole genome shotgun (WGS) entry which is preliminary data.</text>
</comment>
<dbReference type="CDD" id="cd11529">
    <property type="entry name" value="NTP-PPase_MazG_Cterm"/>
    <property type="match status" value="1"/>
</dbReference>
<evidence type="ECO:0000259" key="1">
    <source>
        <dbReference type="Pfam" id="PF03819"/>
    </source>
</evidence>
<dbReference type="GO" id="GO:0046076">
    <property type="term" value="P:dTTP catabolic process"/>
    <property type="evidence" value="ECO:0007669"/>
    <property type="project" value="TreeGrafter"/>
</dbReference>
<dbReference type="InterPro" id="IPR048011">
    <property type="entry name" value="NTP-PPase_MazG-like_C"/>
</dbReference>
<gene>
    <name evidence="2" type="ORF">F960_00430</name>
</gene>
<dbReference type="AlphaFoldDB" id="N8YF06"/>
<dbReference type="Pfam" id="PF03819">
    <property type="entry name" value="MazG"/>
    <property type="match status" value="2"/>
</dbReference>
<dbReference type="GO" id="GO:0006950">
    <property type="term" value="P:response to stress"/>
    <property type="evidence" value="ECO:0007669"/>
    <property type="project" value="UniProtKB-ARBA"/>
</dbReference>
<protein>
    <recommendedName>
        <fullName evidence="1">NTP pyrophosphohydrolase MazG-like domain-containing protein</fullName>
    </recommendedName>
</protein>
<dbReference type="InterPro" id="IPR004518">
    <property type="entry name" value="MazG-like_dom"/>
</dbReference>
<dbReference type="SUPFAM" id="SSF101386">
    <property type="entry name" value="all-alpha NTP pyrophosphatases"/>
    <property type="match status" value="2"/>
</dbReference>
<dbReference type="FunFam" id="1.10.287.1080:FF:000001">
    <property type="entry name" value="Nucleoside triphosphate pyrophosphohydrolase"/>
    <property type="match status" value="1"/>
</dbReference>
<dbReference type="GeneID" id="84207846"/>
<dbReference type="CDD" id="cd11528">
    <property type="entry name" value="NTP-PPase_MazG_Nterm"/>
    <property type="match status" value="1"/>
</dbReference>
<feature type="domain" description="NTP pyrophosphohydrolase MazG-like" evidence="1">
    <location>
        <begin position="21"/>
        <end position="94"/>
    </location>
</feature>
<dbReference type="NCBIfam" id="NF007113">
    <property type="entry name" value="PRK09562.1"/>
    <property type="match status" value="1"/>
</dbReference>
<dbReference type="GO" id="GO:0046061">
    <property type="term" value="P:dATP catabolic process"/>
    <property type="evidence" value="ECO:0007669"/>
    <property type="project" value="TreeGrafter"/>
</dbReference>
<dbReference type="OrthoDB" id="9808939at2"/>
<dbReference type="Proteomes" id="UP000013117">
    <property type="component" value="Unassembled WGS sequence"/>
</dbReference>
<dbReference type="InterPro" id="IPR048015">
    <property type="entry name" value="NTP-PPase_MazG-like_N"/>
</dbReference>
<dbReference type="Gene3D" id="1.10.287.1080">
    <property type="entry name" value="MazG-like"/>
    <property type="match status" value="2"/>
</dbReference>
<name>N8YF06_9GAMM</name>
<dbReference type="InterPro" id="IPR011551">
    <property type="entry name" value="NTP_PyrPHydrolase_MazG"/>
</dbReference>
<dbReference type="GO" id="GO:0047429">
    <property type="term" value="F:nucleoside triphosphate diphosphatase activity"/>
    <property type="evidence" value="ECO:0007669"/>
    <property type="project" value="InterPro"/>
</dbReference>
<proteinExistence type="predicted"/>
<keyword evidence="3" id="KW-1185">Reference proteome</keyword>
<evidence type="ECO:0000313" key="2">
    <source>
        <dbReference type="EMBL" id="ENV35392.1"/>
    </source>
</evidence>
<dbReference type="GO" id="GO:0046047">
    <property type="term" value="P:TTP catabolic process"/>
    <property type="evidence" value="ECO:0007669"/>
    <property type="project" value="TreeGrafter"/>
</dbReference>
<dbReference type="EMBL" id="APPN01000045">
    <property type="protein sequence ID" value="ENV35392.1"/>
    <property type="molecule type" value="Genomic_DNA"/>
</dbReference>
<dbReference type="NCBIfam" id="TIGR00444">
    <property type="entry name" value="mazG"/>
    <property type="match status" value="1"/>
</dbReference>
<dbReference type="PANTHER" id="PTHR30522">
    <property type="entry name" value="NUCLEOSIDE TRIPHOSPHATE PYROPHOSPHOHYDROLASE"/>
    <property type="match status" value="1"/>
</dbReference>
<dbReference type="RefSeq" id="WP_004854843.1">
    <property type="nucleotide sequence ID" value="NZ_ASYY01000037.1"/>
</dbReference>
<accession>N8YF06</accession>
<dbReference type="HOGENOM" id="CLU_038356_0_1_6"/>
<dbReference type="GO" id="GO:0046081">
    <property type="term" value="P:dUTP catabolic process"/>
    <property type="evidence" value="ECO:0007669"/>
    <property type="project" value="TreeGrafter"/>
</dbReference>
<feature type="domain" description="NTP pyrophosphohydrolase MazG-like" evidence="1">
    <location>
        <begin position="162"/>
        <end position="218"/>
    </location>
</feature>
<sequence>MQKLLQIMQELREKCPWDKAQTPESLTPYAIEEAYEVEAAVRGKNPDEVRDELGDLLLQVVFQAQMYKEQGDFDFDDVVEAISQKLIRRHPHVFEAEKFQDLTPEQVSALWKEIKIQEKKGKPQSRLNEIKHGPALVQAEQIQKNVAKIGFDFPDINGAYAKVEEELAEFRQALQSENSDEILDEFGDCLFSLINVGRKLNISSEKALLATIDKFKARFGYIEDQARQNHKKLEEMSLEEMDQLWDEAKVFLKANQQGK</sequence>